<dbReference type="Proteomes" id="UP001153636">
    <property type="component" value="Chromosome 16"/>
</dbReference>
<dbReference type="SUPFAM" id="SSF53850">
    <property type="entry name" value="Periplasmic binding protein-like II"/>
    <property type="match status" value="1"/>
</dbReference>
<proteinExistence type="predicted"/>
<evidence type="ECO:0000313" key="3">
    <source>
        <dbReference type="Proteomes" id="UP001153636"/>
    </source>
</evidence>
<evidence type="ECO:0000313" key="2">
    <source>
        <dbReference type="EMBL" id="CAH1104313.1"/>
    </source>
</evidence>
<dbReference type="EMBL" id="OV651828">
    <property type="protein sequence ID" value="CAH1104313.1"/>
    <property type="molecule type" value="Genomic_DNA"/>
</dbReference>
<keyword evidence="1" id="KW-1133">Transmembrane helix</keyword>
<keyword evidence="1" id="KW-0812">Transmembrane</keyword>
<name>A0A9P0G8Y1_9CUCU</name>
<feature type="non-terminal residue" evidence="2">
    <location>
        <position position="183"/>
    </location>
</feature>
<keyword evidence="1" id="KW-0472">Membrane</keyword>
<reference evidence="2" key="1">
    <citation type="submission" date="2022-01" db="EMBL/GenBank/DDBJ databases">
        <authorList>
            <person name="King R."/>
        </authorList>
    </citation>
    <scope>NUCLEOTIDE SEQUENCE</scope>
</reference>
<dbReference type="OrthoDB" id="8185396at2759"/>
<accession>A0A9P0G8Y1</accession>
<gene>
    <name evidence="2" type="ORF">PSYICH_LOCUS5041</name>
</gene>
<organism evidence="2 3">
    <name type="scientific">Psylliodes chrysocephalus</name>
    <dbReference type="NCBI Taxonomy" id="3402493"/>
    <lineage>
        <taxon>Eukaryota</taxon>
        <taxon>Metazoa</taxon>
        <taxon>Ecdysozoa</taxon>
        <taxon>Arthropoda</taxon>
        <taxon>Hexapoda</taxon>
        <taxon>Insecta</taxon>
        <taxon>Pterygota</taxon>
        <taxon>Neoptera</taxon>
        <taxon>Endopterygota</taxon>
        <taxon>Coleoptera</taxon>
        <taxon>Polyphaga</taxon>
        <taxon>Cucujiformia</taxon>
        <taxon>Chrysomeloidea</taxon>
        <taxon>Chrysomelidae</taxon>
        <taxon>Galerucinae</taxon>
        <taxon>Alticini</taxon>
        <taxon>Psylliodes</taxon>
    </lineage>
</organism>
<protein>
    <submittedName>
        <fullName evidence="2">Uncharacterized protein</fullName>
    </submittedName>
</protein>
<feature type="non-terminal residue" evidence="2">
    <location>
        <position position="1"/>
    </location>
</feature>
<sequence>QNFVSIIKTCTKLVTPKRENSNILRVSVNEVSPFIILDNSSKKVSGFVGDIWNVIVEFNKYNYTLTSVSYYEGIRQAETGESDIFVAPVVANRHIRRNIRISQPYIINWYDLYMKSPETEISSMCYITPFSNRLWMVTSSSFILLTAVTWVTGRILKRINSAEPNISIPSCFIGVISGLMNQG</sequence>
<keyword evidence="3" id="KW-1185">Reference proteome</keyword>
<feature type="transmembrane region" description="Helical" evidence="1">
    <location>
        <begin position="134"/>
        <end position="153"/>
    </location>
</feature>
<evidence type="ECO:0000256" key="1">
    <source>
        <dbReference type="SAM" id="Phobius"/>
    </source>
</evidence>
<dbReference type="AlphaFoldDB" id="A0A9P0G8Y1"/>
<dbReference type="Gene3D" id="3.40.190.10">
    <property type="entry name" value="Periplasmic binding protein-like II"/>
    <property type="match status" value="1"/>
</dbReference>